<dbReference type="InterPro" id="IPR002586">
    <property type="entry name" value="CobQ/CobB/MinD/ParA_Nub-bd_dom"/>
</dbReference>
<feature type="domain" description="CobQ/CobB/MinD/ParA nucleotide binding" evidence="3">
    <location>
        <begin position="4"/>
        <end position="48"/>
    </location>
</feature>
<dbReference type="EMBL" id="AZHX01000435">
    <property type="protein sequence ID" value="ETX07515.1"/>
    <property type="molecule type" value="Genomic_DNA"/>
</dbReference>
<evidence type="ECO:0000313" key="4">
    <source>
        <dbReference type="EMBL" id="ETX07515.1"/>
    </source>
</evidence>
<dbReference type="InterPro" id="IPR050625">
    <property type="entry name" value="ParA/MinD_ATPase"/>
</dbReference>
<dbReference type="GO" id="GO:0051782">
    <property type="term" value="P:negative regulation of cell division"/>
    <property type="evidence" value="ECO:0007669"/>
    <property type="project" value="TreeGrafter"/>
</dbReference>
<dbReference type="GO" id="GO:0005524">
    <property type="term" value="F:ATP binding"/>
    <property type="evidence" value="ECO:0007669"/>
    <property type="project" value="UniProtKB-KW"/>
</dbReference>
<dbReference type="GO" id="GO:0016887">
    <property type="term" value="F:ATP hydrolysis activity"/>
    <property type="evidence" value="ECO:0007669"/>
    <property type="project" value="TreeGrafter"/>
</dbReference>
<evidence type="ECO:0000259" key="3">
    <source>
        <dbReference type="Pfam" id="PF01656"/>
    </source>
</evidence>
<proteinExistence type="predicted"/>
<dbReference type="SUPFAM" id="SSF52540">
    <property type="entry name" value="P-loop containing nucleoside triphosphate hydrolases"/>
    <property type="match status" value="1"/>
</dbReference>
<sequence>MKIAIAGKGGSGKTTVAGTLARLLARSDHQGVLAIDADSNPNLALTLGLPPEASGALAPLPRDILHRETALSGAVETRLSRPPDEVINQYGVSTPDGVTLLLMGRVDHAAAG</sequence>
<dbReference type="Proteomes" id="UP000019140">
    <property type="component" value="Unassembled WGS sequence"/>
</dbReference>
<dbReference type="AlphaFoldDB" id="W4MBF3"/>
<comment type="caution">
    <text evidence="4">The sequence shown here is derived from an EMBL/GenBank/DDBJ whole genome shotgun (WGS) entry which is preliminary data.</text>
</comment>
<protein>
    <recommendedName>
        <fullName evidence="3">CobQ/CobB/MinD/ParA nucleotide binding domain-containing protein</fullName>
    </recommendedName>
</protein>
<accession>W4MBF3</accession>
<dbReference type="HOGENOM" id="CLU_2153726_0_0_7"/>
<gene>
    <name evidence="4" type="ORF">ETSY2_10755</name>
</gene>
<dbReference type="GO" id="GO:0009898">
    <property type="term" value="C:cytoplasmic side of plasma membrane"/>
    <property type="evidence" value="ECO:0007669"/>
    <property type="project" value="TreeGrafter"/>
</dbReference>
<keyword evidence="5" id="KW-1185">Reference proteome</keyword>
<evidence type="ECO:0000313" key="5">
    <source>
        <dbReference type="Proteomes" id="UP000019140"/>
    </source>
</evidence>
<keyword evidence="1" id="KW-0547">Nucleotide-binding</keyword>
<dbReference type="InterPro" id="IPR027417">
    <property type="entry name" value="P-loop_NTPase"/>
</dbReference>
<dbReference type="GO" id="GO:0005829">
    <property type="term" value="C:cytosol"/>
    <property type="evidence" value="ECO:0007669"/>
    <property type="project" value="TreeGrafter"/>
</dbReference>
<dbReference type="Gene3D" id="3.40.50.300">
    <property type="entry name" value="P-loop containing nucleotide triphosphate hydrolases"/>
    <property type="match status" value="1"/>
</dbReference>
<evidence type="ECO:0000256" key="1">
    <source>
        <dbReference type="ARBA" id="ARBA00022741"/>
    </source>
</evidence>
<name>W4MBF3_9BACT</name>
<dbReference type="Pfam" id="PF01656">
    <property type="entry name" value="CbiA"/>
    <property type="match status" value="1"/>
</dbReference>
<evidence type="ECO:0000256" key="2">
    <source>
        <dbReference type="ARBA" id="ARBA00022840"/>
    </source>
</evidence>
<dbReference type="PANTHER" id="PTHR43384:SF6">
    <property type="entry name" value="SEPTUM SITE-DETERMINING PROTEIN MIND HOMOLOG, CHLOROPLASTIC"/>
    <property type="match status" value="1"/>
</dbReference>
<keyword evidence="2" id="KW-0067">ATP-binding</keyword>
<reference evidence="4 5" key="1">
    <citation type="journal article" date="2014" name="Nature">
        <title>An environmental bacterial taxon with a large and distinct metabolic repertoire.</title>
        <authorList>
            <person name="Wilson M.C."/>
            <person name="Mori T."/>
            <person name="Ruckert C."/>
            <person name="Uria A.R."/>
            <person name="Helf M.J."/>
            <person name="Takada K."/>
            <person name="Gernert C."/>
            <person name="Steffens U.A."/>
            <person name="Heycke N."/>
            <person name="Schmitt S."/>
            <person name="Rinke C."/>
            <person name="Helfrich E.J."/>
            <person name="Brachmann A.O."/>
            <person name="Gurgui C."/>
            <person name="Wakimoto T."/>
            <person name="Kracht M."/>
            <person name="Crusemann M."/>
            <person name="Hentschel U."/>
            <person name="Abe I."/>
            <person name="Matsunaga S."/>
            <person name="Kalinowski J."/>
            <person name="Takeyama H."/>
            <person name="Piel J."/>
        </authorList>
    </citation>
    <scope>NUCLEOTIDE SEQUENCE [LARGE SCALE GENOMIC DNA]</scope>
    <source>
        <strain evidence="5">TSY2</strain>
    </source>
</reference>
<organism evidence="4 5">
    <name type="scientific">Candidatus Entotheonella gemina</name>
    <dbReference type="NCBI Taxonomy" id="1429439"/>
    <lineage>
        <taxon>Bacteria</taxon>
        <taxon>Pseudomonadati</taxon>
        <taxon>Nitrospinota/Tectimicrobiota group</taxon>
        <taxon>Candidatus Tectimicrobiota</taxon>
        <taxon>Candidatus Entotheonellia</taxon>
        <taxon>Candidatus Entotheonellales</taxon>
        <taxon>Candidatus Entotheonellaceae</taxon>
        <taxon>Candidatus Entotheonella</taxon>
    </lineage>
</organism>
<dbReference type="PANTHER" id="PTHR43384">
    <property type="entry name" value="SEPTUM SITE-DETERMINING PROTEIN MIND HOMOLOG, CHLOROPLASTIC-RELATED"/>
    <property type="match status" value="1"/>
</dbReference>